<dbReference type="Proteomes" id="UP001190700">
    <property type="component" value="Unassembled WGS sequence"/>
</dbReference>
<dbReference type="AlphaFoldDB" id="A0AAE0FB44"/>
<evidence type="ECO:0000313" key="2">
    <source>
        <dbReference type="EMBL" id="KAK3256375.1"/>
    </source>
</evidence>
<feature type="compositionally biased region" description="Basic and acidic residues" evidence="1">
    <location>
        <begin position="270"/>
        <end position="286"/>
    </location>
</feature>
<accession>A0AAE0FB44</accession>
<feature type="compositionally biased region" description="Basic and acidic residues" evidence="1">
    <location>
        <begin position="300"/>
        <end position="315"/>
    </location>
</feature>
<gene>
    <name evidence="2" type="ORF">CYMTET_34489</name>
</gene>
<feature type="compositionally biased region" description="Pro residues" evidence="1">
    <location>
        <begin position="146"/>
        <end position="173"/>
    </location>
</feature>
<organism evidence="2 3">
    <name type="scientific">Cymbomonas tetramitiformis</name>
    <dbReference type="NCBI Taxonomy" id="36881"/>
    <lineage>
        <taxon>Eukaryota</taxon>
        <taxon>Viridiplantae</taxon>
        <taxon>Chlorophyta</taxon>
        <taxon>Pyramimonadophyceae</taxon>
        <taxon>Pyramimonadales</taxon>
        <taxon>Pyramimonadaceae</taxon>
        <taxon>Cymbomonas</taxon>
    </lineage>
</organism>
<keyword evidence="3" id="KW-1185">Reference proteome</keyword>
<evidence type="ECO:0000313" key="3">
    <source>
        <dbReference type="Proteomes" id="UP001190700"/>
    </source>
</evidence>
<sequence length="315" mass="33927">MQRAGVGKSVPARVLPLAATRGYNFQRFPLLRTSTSLAAAIVFLYCLQASLHWSTHESLRQQHETHVAQVKSDFSLPSSEYSELDEASLLATKMTGDNAIAALAHISVNNGIQASKQVAAAGVKTRQAAPTTEMFSKSRPSSLPLPSLPPLPPPPSPRPSPPPPSPPLSPPPQRQRASGQAWQEAARAEEEARAAVSLRERRVGRDVAEGSSGSHGGTHGYGEDSEGPKKASSVLQAEMKAAETYVQRRERHKEKLQHDGPVMGGHGHGRRGEVDDSAHEHGEHATRGGRAVSHGHAHRDKWVKDSMRADDNSKV</sequence>
<proteinExistence type="predicted"/>
<reference evidence="2 3" key="1">
    <citation type="journal article" date="2015" name="Genome Biol. Evol.">
        <title>Comparative Genomics of a Bacterivorous Green Alga Reveals Evolutionary Causalities and Consequences of Phago-Mixotrophic Mode of Nutrition.</title>
        <authorList>
            <person name="Burns J.A."/>
            <person name="Paasch A."/>
            <person name="Narechania A."/>
            <person name="Kim E."/>
        </authorList>
    </citation>
    <scope>NUCLEOTIDE SEQUENCE [LARGE SCALE GENOMIC DNA]</scope>
    <source>
        <strain evidence="2 3">PLY_AMNH</strain>
    </source>
</reference>
<evidence type="ECO:0000256" key="1">
    <source>
        <dbReference type="SAM" id="MobiDB-lite"/>
    </source>
</evidence>
<protein>
    <submittedName>
        <fullName evidence="2">Uncharacterized protein</fullName>
    </submittedName>
</protein>
<dbReference type="EMBL" id="LGRX02021720">
    <property type="protein sequence ID" value="KAK3256375.1"/>
    <property type="molecule type" value="Genomic_DNA"/>
</dbReference>
<comment type="caution">
    <text evidence="2">The sequence shown here is derived from an EMBL/GenBank/DDBJ whole genome shotgun (WGS) entry which is preliminary data.</text>
</comment>
<feature type="region of interest" description="Disordered" evidence="1">
    <location>
        <begin position="123"/>
        <end position="315"/>
    </location>
</feature>
<feature type="compositionally biased region" description="Basic and acidic residues" evidence="1">
    <location>
        <begin position="186"/>
        <end position="208"/>
    </location>
</feature>
<name>A0AAE0FB44_9CHLO</name>